<proteinExistence type="inferred from homology"/>
<dbReference type="InterPro" id="IPR002429">
    <property type="entry name" value="CcO_II-like_C"/>
</dbReference>
<feature type="transmembrane region" description="Helical" evidence="19">
    <location>
        <begin position="60"/>
        <end position="87"/>
    </location>
</feature>
<evidence type="ECO:0000259" key="21">
    <source>
        <dbReference type="PROSITE" id="PS50999"/>
    </source>
</evidence>
<dbReference type="InterPro" id="IPR045187">
    <property type="entry name" value="CcO_II"/>
</dbReference>
<dbReference type="PRINTS" id="PR01166">
    <property type="entry name" value="CYCOXIDASEII"/>
</dbReference>
<evidence type="ECO:0000256" key="19">
    <source>
        <dbReference type="SAM" id="Phobius"/>
    </source>
</evidence>
<evidence type="ECO:0000256" key="16">
    <source>
        <dbReference type="ARBA" id="ARBA00023136"/>
    </source>
</evidence>
<dbReference type="InterPro" id="IPR011759">
    <property type="entry name" value="Cyt_c_oxidase_su2_TM_dom"/>
</dbReference>
<keyword evidence="10" id="KW-0460">Magnesium</keyword>
<evidence type="ECO:0000256" key="7">
    <source>
        <dbReference type="ARBA" id="ARBA00022692"/>
    </source>
</evidence>
<evidence type="ECO:0000256" key="17">
    <source>
        <dbReference type="ARBA" id="ARBA00049512"/>
    </source>
</evidence>
<accession>A0A0A6ZKW6</accession>
<reference evidence="22" key="1">
    <citation type="submission" date="2013-07" db="EMBL/GenBank/DDBJ databases">
        <title>The comparative mitochondrial genomes from Braconidae subfamilies and the phylogeny of the Hymenoptera.</title>
        <authorList>
            <person name="Li Q."/>
            <person name="Wei S.J."/>
            <person name="Chen X.X."/>
        </authorList>
    </citation>
    <scope>NUCLEOTIDE SEQUENCE</scope>
</reference>
<keyword evidence="12 18" id="KW-0249">Electron transport</keyword>
<dbReference type="GO" id="GO:0005507">
    <property type="term" value="F:copper ion binding"/>
    <property type="evidence" value="ECO:0007669"/>
    <property type="project" value="InterPro"/>
</dbReference>
<keyword evidence="6 18" id="KW-0679">Respiratory chain</keyword>
<keyword evidence="11" id="KW-1278">Translocase</keyword>
<comment type="catalytic activity">
    <reaction evidence="17">
        <text>4 Fe(II)-[cytochrome c] + O2 + 8 H(+)(in) = 4 Fe(III)-[cytochrome c] + 2 H2O + 4 H(+)(out)</text>
        <dbReference type="Rhea" id="RHEA:11436"/>
        <dbReference type="Rhea" id="RHEA-COMP:10350"/>
        <dbReference type="Rhea" id="RHEA-COMP:14399"/>
        <dbReference type="ChEBI" id="CHEBI:15377"/>
        <dbReference type="ChEBI" id="CHEBI:15378"/>
        <dbReference type="ChEBI" id="CHEBI:15379"/>
        <dbReference type="ChEBI" id="CHEBI:29033"/>
        <dbReference type="ChEBI" id="CHEBI:29034"/>
        <dbReference type="EC" id="7.1.1.9"/>
    </reaction>
    <physiologicalReaction direction="left-to-right" evidence="17">
        <dbReference type="Rhea" id="RHEA:11437"/>
    </physiologicalReaction>
</comment>
<feature type="domain" description="Cytochrome oxidase subunit II copper A binding" evidence="20">
    <location>
        <begin position="92"/>
        <end position="224"/>
    </location>
</feature>
<gene>
    <name evidence="22" type="primary">COX2</name>
</gene>
<organism evidence="22">
    <name type="scientific">Therophilus festivus</name>
    <dbReference type="NCBI Taxonomy" id="1421599"/>
    <lineage>
        <taxon>Eukaryota</taxon>
        <taxon>Metazoa</taxon>
        <taxon>Ecdysozoa</taxon>
        <taxon>Arthropoda</taxon>
        <taxon>Hexapoda</taxon>
        <taxon>Insecta</taxon>
        <taxon>Pterygota</taxon>
        <taxon>Neoptera</taxon>
        <taxon>Endopterygota</taxon>
        <taxon>Hymenoptera</taxon>
        <taxon>Apocrita</taxon>
        <taxon>Ichneumonoidea</taxon>
        <taxon>Braconidae</taxon>
        <taxon>Agathidinae</taxon>
        <taxon>Therophilus</taxon>
    </lineage>
</organism>
<evidence type="ECO:0000256" key="15">
    <source>
        <dbReference type="ARBA" id="ARBA00023128"/>
    </source>
</evidence>
<dbReference type="InterPro" id="IPR036257">
    <property type="entry name" value="Cyt_c_oxidase_su2_TM_sf"/>
</dbReference>
<evidence type="ECO:0000256" key="10">
    <source>
        <dbReference type="ARBA" id="ARBA00022842"/>
    </source>
</evidence>
<dbReference type="PROSITE" id="PS00078">
    <property type="entry name" value="COX2"/>
    <property type="match status" value="1"/>
</dbReference>
<evidence type="ECO:0000256" key="12">
    <source>
        <dbReference type="ARBA" id="ARBA00022982"/>
    </source>
</evidence>
<dbReference type="PANTHER" id="PTHR22888:SF9">
    <property type="entry name" value="CYTOCHROME C OXIDASE SUBUNIT 2"/>
    <property type="match status" value="1"/>
</dbReference>
<evidence type="ECO:0000256" key="3">
    <source>
        <dbReference type="ARBA" id="ARBA00011164"/>
    </source>
</evidence>
<dbReference type="PROSITE" id="PS50857">
    <property type="entry name" value="COX2_CUA"/>
    <property type="match status" value="1"/>
</dbReference>
<comment type="cofactor">
    <cofactor evidence="18">
        <name>Cu cation</name>
        <dbReference type="ChEBI" id="CHEBI:23378"/>
    </cofactor>
    <text evidence="18">Binds a copper A center.</text>
</comment>
<dbReference type="Pfam" id="PF00116">
    <property type="entry name" value="COX2"/>
    <property type="match status" value="1"/>
</dbReference>
<dbReference type="EMBL" id="KF385868">
    <property type="protein sequence ID" value="AHA52465.1"/>
    <property type="molecule type" value="Genomic_DNA"/>
</dbReference>
<keyword evidence="16 18" id="KW-0472">Membrane</keyword>
<dbReference type="GO" id="GO:0042773">
    <property type="term" value="P:ATP synthesis coupled electron transport"/>
    <property type="evidence" value="ECO:0007669"/>
    <property type="project" value="TreeGrafter"/>
</dbReference>
<dbReference type="PROSITE" id="PS50999">
    <property type="entry name" value="COX2_TM"/>
    <property type="match status" value="1"/>
</dbReference>
<evidence type="ECO:0000256" key="6">
    <source>
        <dbReference type="ARBA" id="ARBA00022660"/>
    </source>
</evidence>
<dbReference type="Gene3D" id="1.10.287.90">
    <property type="match status" value="1"/>
</dbReference>
<evidence type="ECO:0000256" key="11">
    <source>
        <dbReference type="ARBA" id="ARBA00022967"/>
    </source>
</evidence>
<name>A0A0A6ZKW6_9HYME</name>
<sequence>MYTWMMMNLQDSNSWVMSLMTEFHDFIMMIMFMILFLIFYIIMMYMYNNFINRNILHGQFIEIIWTIIPMLILIVLAIPSLKILYLIEEIISTNNTMKILGNQWYWNYEYSDFNNINYDSFMLKDFNMKNTFRLLDVDNRFILPYKYFIRNLVSSNDVIHSWTIPSLGLKIDANPGRLNQFIMMINRPGLYYGQCSEICGLNHSFMPIVLESINMKNFLKWIVNF</sequence>
<keyword evidence="15 18" id="KW-0496">Mitochondrion</keyword>
<dbReference type="InterPro" id="IPR001505">
    <property type="entry name" value="Copper_CuA"/>
</dbReference>
<keyword evidence="14 18" id="KW-0186">Copper</keyword>
<keyword evidence="9 18" id="KW-0999">Mitochondrion inner membrane</keyword>
<dbReference type="GO" id="GO:0005743">
    <property type="term" value="C:mitochondrial inner membrane"/>
    <property type="evidence" value="ECO:0007669"/>
    <property type="project" value="UniProtKB-SubCell"/>
</dbReference>
<keyword evidence="7 18" id="KW-0812">Transmembrane</keyword>
<keyword evidence="13 19" id="KW-1133">Transmembrane helix</keyword>
<dbReference type="InterPro" id="IPR008972">
    <property type="entry name" value="Cupredoxin"/>
</dbReference>
<feature type="transmembrane region" description="Helical" evidence="19">
    <location>
        <begin position="26"/>
        <end position="48"/>
    </location>
</feature>
<evidence type="ECO:0000256" key="1">
    <source>
        <dbReference type="ARBA" id="ARBA00004448"/>
    </source>
</evidence>
<evidence type="ECO:0000256" key="18">
    <source>
        <dbReference type="RuleBase" id="RU000457"/>
    </source>
</evidence>
<dbReference type="AlphaFoldDB" id="A0A0A6ZKW6"/>
<dbReference type="Pfam" id="PF02790">
    <property type="entry name" value="COX2_TM"/>
    <property type="match status" value="1"/>
</dbReference>
<evidence type="ECO:0000259" key="20">
    <source>
        <dbReference type="PROSITE" id="PS50857"/>
    </source>
</evidence>
<evidence type="ECO:0000256" key="5">
    <source>
        <dbReference type="ARBA" id="ARBA00022448"/>
    </source>
</evidence>
<keyword evidence="5 18" id="KW-0813">Transport</keyword>
<comment type="similarity">
    <text evidence="2 18">Belongs to the cytochrome c oxidase subunit 2 family.</text>
</comment>
<keyword evidence="8 18" id="KW-0479">Metal-binding</keyword>
<evidence type="ECO:0000256" key="13">
    <source>
        <dbReference type="ARBA" id="ARBA00022989"/>
    </source>
</evidence>
<evidence type="ECO:0000256" key="14">
    <source>
        <dbReference type="ARBA" id="ARBA00023008"/>
    </source>
</evidence>
<dbReference type="PANTHER" id="PTHR22888">
    <property type="entry name" value="CYTOCHROME C OXIDASE, SUBUNIT II"/>
    <property type="match status" value="1"/>
</dbReference>
<evidence type="ECO:0000313" key="22">
    <source>
        <dbReference type="EMBL" id="AHA52465.1"/>
    </source>
</evidence>
<geneLocation type="mitochondrion" evidence="22"/>
<dbReference type="GO" id="GO:0004129">
    <property type="term" value="F:cytochrome-c oxidase activity"/>
    <property type="evidence" value="ECO:0007669"/>
    <property type="project" value="UniProtKB-EC"/>
</dbReference>
<dbReference type="SUPFAM" id="SSF49503">
    <property type="entry name" value="Cupredoxins"/>
    <property type="match status" value="1"/>
</dbReference>
<dbReference type="SUPFAM" id="SSF81464">
    <property type="entry name" value="Cytochrome c oxidase subunit II-like, transmembrane region"/>
    <property type="match status" value="1"/>
</dbReference>
<protein>
    <recommendedName>
        <fullName evidence="4 18">Cytochrome c oxidase subunit 2</fullName>
    </recommendedName>
</protein>
<dbReference type="CDD" id="cd13912">
    <property type="entry name" value="CcO_II_C"/>
    <property type="match status" value="1"/>
</dbReference>
<evidence type="ECO:0000256" key="4">
    <source>
        <dbReference type="ARBA" id="ARBA00015946"/>
    </source>
</evidence>
<dbReference type="InterPro" id="IPR034210">
    <property type="entry name" value="CcO_II_C"/>
</dbReference>
<comment type="subcellular location">
    <subcellularLocation>
        <location evidence="1 18">Mitochondrion inner membrane</location>
        <topology evidence="1 18">Multi-pass membrane protein</topology>
    </subcellularLocation>
</comment>
<dbReference type="Gene3D" id="2.60.40.420">
    <property type="entry name" value="Cupredoxins - blue copper proteins"/>
    <property type="match status" value="1"/>
</dbReference>
<comment type="function">
    <text evidence="18">Component of the cytochrome c oxidase, the last enzyme in the mitochondrial electron transport chain which drives oxidative phosphorylation. The respiratory chain contains 3 multisubunit complexes succinate dehydrogenase (complex II, CII), ubiquinol-cytochrome c oxidoreductase (cytochrome b-c1 complex, complex III, CIII) and cytochrome c oxidase (complex IV, CIV), that cooperate to transfer electrons derived from NADH and succinate to molecular oxygen, creating an electrochemical gradient over the inner membrane that drives transmembrane transport and the ATP synthase. Cytochrome c oxidase is the component of the respiratory chain that catalyzes the reduction of oxygen to water. Electrons originating from reduced cytochrome c in the intermembrane space (IMS) are transferred via the dinuclear copper A center (CU(A)) of subunit 2 and heme A of subunit 1 to the active site in subunit 1, a binuclear center (BNC) formed by heme A3 and copper B (CU(B)). The BNC reduces molecular oxygen to 2 water molecules using 4 electrons from cytochrome c in the IMS and 4 protons from the mitochondrial matrix.</text>
</comment>
<evidence type="ECO:0000256" key="9">
    <source>
        <dbReference type="ARBA" id="ARBA00022792"/>
    </source>
</evidence>
<evidence type="ECO:0000256" key="2">
    <source>
        <dbReference type="ARBA" id="ARBA00007866"/>
    </source>
</evidence>
<evidence type="ECO:0000256" key="8">
    <source>
        <dbReference type="ARBA" id="ARBA00022723"/>
    </source>
</evidence>
<dbReference type="FunFam" id="2.60.40.420:FF:000001">
    <property type="entry name" value="Cytochrome c oxidase subunit 2"/>
    <property type="match status" value="1"/>
</dbReference>
<comment type="subunit">
    <text evidence="3">Component of the cytochrome c oxidase (complex IV, CIV), a multisubunit enzyme composed of a catalytic core of 3 subunits and several supernumerary subunits. The complex exists as a monomer or a dimer and forms supercomplexes (SCs) in the inner mitochondrial membrane with ubiquinol-cytochrome c oxidoreductase (cytochrome b-c1 complex, complex III, CIII).</text>
</comment>
<feature type="domain" description="Cytochrome oxidase subunit II transmembrane region profile" evidence="21">
    <location>
        <begin position="1"/>
        <end position="91"/>
    </location>
</feature>